<keyword evidence="6" id="KW-0378">Hydrolase</keyword>
<evidence type="ECO:0000259" key="5">
    <source>
        <dbReference type="PROSITE" id="PS51084"/>
    </source>
</evidence>
<dbReference type="AlphaFoldDB" id="A0A2I2MHW6"/>
<proteinExistence type="predicted"/>
<dbReference type="InterPro" id="IPR011146">
    <property type="entry name" value="HIT-like"/>
</dbReference>
<dbReference type="PROSITE" id="PS51084">
    <property type="entry name" value="HIT_2"/>
    <property type="match status" value="1"/>
</dbReference>
<feature type="active site" description="Tele-AMP-histidine intermediate" evidence="2">
    <location>
        <position position="134"/>
    </location>
</feature>
<feature type="binding site" evidence="3">
    <location>
        <position position="64"/>
    </location>
    <ligand>
        <name>substrate</name>
    </ligand>
</feature>
<name>A0A2I2MHW6_9BACT</name>
<sequence>MGKKSGSEEGPLESLSAPWRMRYIKGESRTTGDGGCILCDLSRAGVRRDRLVLYRTTLCYIVLNAFPYTSGHLMVVPHAHGGTLASQNPEGLREIMDLLGACEKILEKEYNPSGYNIGINVGKSAGAGIQDHLHAHILPRWEGDTNFMTTIHEVRVLPEELLATYDRLFPHFLCLEEGMKADHPSRKSFP</sequence>
<dbReference type="EMBL" id="LT966316">
    <property type="protein sequence ID" value="SOU93275.1"/>
    <property type="molecule type" value="Genomic_DNA"/>
</dbReference>
<feature type="short sequence motif" description="Histidine triad motif" evidence="4">
    <location>
        <begin position="132"/>
        <end position="136"/>
    </location>
</feature>
<reference evidence="6" key="1">
    <citation type="submission" date="2017-12" db="EMBL/GenBank/DDBJ databases">
        <authorList>
            <consortium name="SysMetEx"/>
        </authorList>
    </citation>
    <scope>NUCLEOTIDE SEQUENCE</scope>
    <source>
        <strain evidence="6">Pb_238</strain>
    </source>
</reference>
<accession>A0A2I2MHW6</accession>
<feature type="domain" description="HIT" evidence="5">
    <location>
        <begin position="37"/>
        <end position="147"/>
    </location>
</feature>
<evidence type="ECO:0000256" key="4">
    <source>
        <dbReference type="PROSITE-ProRule" id="PRU00464"/>
    </source>
</evidence>
<evidence type="ECO:0000256" key="2">
    <source>
        <dbReference type="PIRSR" id="PIRSR639383-1"/>
    </source>
</evidence>
<dbReference type="InterPro" id="IPR036265">
    <property type="entry name" value="HIT-like_sf"/>
</dbReference>
<keyword evidence="1" id="KW-0547">Nucleotide-binding</keyword>
<evidence type="ECO:0000313" key="6">
    <source>
        <dbReference type="EMBL" id="SOU93275.1"/>
    </source>
</evidence>
<dbReference type="Pfam" id="PF01230">
    <property type="entry name" value="HIT"/>
    <property type="match status" value="1"/>
</dbReference>
<dbReference type="PANTHER" id="PTHR42997:SF1">
    <property type="entry name" value="AP-4-A PHOSPHORYLASE"/>
    <property type="match status" value="1"/>
</dbReference>
<gene>
    <name evidence="6" type="ORF">LFTS_01923</name>
</gene>
<organism evidence="6">
    <name type="scientific">Leptospirillum ferriphilum</name>
    <dbReference type="NCBI Taxonomy" id="178606"/>
    <lineage>
        <taxon>Bacteria</taxon>
        <taxon>Pseudomonadati</taxon>
        <taxon>Nitrospirota</taxon>
        <taxon>Nitrospiria</taxon>
        <taxon>Nitrospirales</taxon>
        <taxon>Nitrospiraceae</taxon>
        <taxon>Leptospirillum</taxon>
    </lineage>
</organism>
<dbReference type="Gene3D" id="3.30.428.10">
    <property type="entry name" value="HIT-like"/>
    <property type="match status" value="1"/>
</dbReference>
<dbReference type="SUPFAM" id="SSF54197">
    <property type="entry name" value="HIT-like"/>
    <property type="match status" value="1"/>
</dbReference>
<feature type="binding site" evidence="3">
    <location>
        <position position="136"/>
    </location>
    <ligand>
        <name>substrate</name>
    </ligand>
</feature>
<dbReference type="PANTHER" id="PTHR42997">
    <property type="entry name" value="HIT FAMILY HYDROLASE"/>
    <property type="match status" value="1"/>
</dbReference>
<dbReference type="InterPro" id="IPR039383">
    <property type="entry name" value="FHIT"/>
</dbReference>
<evidence type="ECO:0000256" key="1">
    <source>
        <dbReference type="ARBA" id="ARBA00022741"/>
    </source>
</evidence>
<dbReference type="CDD" id="cd01275">
    <property type="entry name" value="FHIT"/>
    <property type="match status" value="1"/>
</dbReference>
<dbReference type="GO" id="GO:0000166">
    <property type="term" value="F:nucleotide binding"/>
    <property type="evidence" value="ECO:0007669"/>
    <property type="project" value="UniProtKB-KW"/>
</dbReference>
<evidence type="ECO:0000256" key="3">
    <source>
        <dbReference type="PIRSR" id="PIRSR639383-2"/>
    </source>
</evidence>
<protein>
    <submittedName>
        <fullName evidence="6">Diadenosine tetraphosphate (Ap4A) hydrolase</fullName>
    </submittedName>
</protein>
<dbReference type="InterPro" id="IPR052908">
    <property type="entry name" value="AP-4-A_phosphorylase"/>
</dbReference>
<dbReference type="GO" id="GO:0016787">
    <property type="term" value="F:hydrolase activity"/>
    <property type="evidence" value="ECO:0007669"/>
    <property type="project" value="UniProtKB-KW"/>
</dbReference>